<dbReference type="InterPro" id="IPR003736">
    <property type="entry name" value="PAAI_dom"/>
</dbReference>
<dbReference type="Proteomes" id="UP000199409">
    <property type="component" value="Unassembled WGS sequence"/>
</dbReference>
<dbReference type="InterPro" id="IPR029069">
    <property type="entry name" value="HotDog_dom_sf"/>
</dbReference>
<evidence type="ECO:0000256" key="1">
    <source>
        <dbReference type="ARBA" id="ARBA00022801"/>
    </source>
</evidence>
<dbReference type="NCBIfam" id="TIGR00369">
    <property type="entry name" value="unchar_dom_1"/>
    <property type="match status" value="1"/>
</dbReference>
<organism evidence="3 4">
    <name type="scientific">Desulfuromusa kysingii</name>
    <dbReference type="NCBI Taxonomy" id="37625"/>
    <lineage>
        <taxon>Bacteria</taxon>
        <taxon>Pseudomonadati</taxon>
        <taxon>Thermodesulfobacteriota</taxon>
        <taxon>Desulfuromonadia</taxon>
        <taxon>Desulfuromonadales</taxon>
        <taxon>Geopsychrobacteraceae</taxon>
        <taxon>Desulfuromusa</taxon>
    </lineage>
</organism>
<keyword evidence="4" id="KW-1185">Reference proteome</keyword>
<dbReference type="PANTHER" id="PTHR42856">
    <property type="entry name" value="ACYL-COENZYME A THIOESTERASE PAAI"/>
    <property type="match status" value="1"/>
</dbReference>
<name>A0A1H3X830_9BACT</name>
<evidence type="ECO:0000313" key="3">
    <source>
        <dbReference type="EMBL" id="SDZ95380.1"/>
    </source>
</evidence>
<dbReference type="InterPro" id="IPR006683">
    <property type="entry name" value="Thioestr_dom"/>
</dbReference>
<dbReference type="GO" id="GO:0016289">
    <property type="term" value="F:acyl-CoA hydrolase activity"/>
    <property type="evidence" value="ECO:0007669"/>
    <property type="project" value="UniProtKB-ARBA"/>
</dbReference>
<dbReference type="SUPFAM" id="SSF54637">
    <property type="entry name" value="Thioesterase/thiol ester dehydrase-isomerase"/>
    <property type="match status" value="1"/>
</dbReference>
<dbReference type="CDD" id="cd03443">
    <property type="entry name" value="PaaI_thioesterase"/>
    <property type="match status" value="1"/>
</dbReference>
<dbReference type="AlphaFoldDB" id="A0A1H3X830"/>
<gene>
    <name evidence="3" type="ORF">SAMN05660420_00860</name>
</gene>
<feature type="domain" description="Thioesterase" evidence="2">
    <location>
        <begin position="48"/>
        <end position="121"/>
    </location>
</feature>
<reference evidence="3 4" key="1">
    <citation type="submission" date="2016-10" db="EMBL/GenBank/DDBJ databases">
        <authorList>
            <person name="de Groot N.N."/>
        </authorList>
    </citation>
    <scope>NUCLEOTIDE SEQUENCE [LARGE SCALE GENOMIC DNA]</scope>
    <source>
        <strain evidence="3 4">DSM 7343</strain>
    </source>
</reference>
<accession>A0A1H3X830</accession>
<protein>
    <submittedName>
        <fullName evidence="3">Acyl-CoA thioesterase</fullName>
    </submittedName>
</protein>
<dbReference type="STRING" id="37625.SAMN05660420_00860"/>
<dbReference type="Pfam" id="PF03061">
    <property type="entry name" value="4HBT"/>
    <property type="match status" value="1"/>
</dbReference>
<evidence type="ECO:0000313" key="4">
    <source>
        <dbReference type="Proteomes" id="UP000199409"/>
    </source>
</evidence>
<evidence type="ECO:0000259" key="2">
    <source>
        <dbReference type="Pfam" id="PF03061"/>
    </source>
</evidence>
<dbReference type="PANTHER" id="PTHR42856:SF1">
    <property type="entry name" value="ACYL-COENZYME A THIOESTERASE PAAI"/>
    <property type="match status" value="1"/>
</dbReference>
<proteinExistence type="predicted"/>
<dbReference type="EMBL" id="FNQN01000002">
    <property type="protein sequence ID" value="SDZ95380.1"/>
    <property type="molecule type" value="Genomic_DNA"/>
</dbReference>
<sequence length="140" mass="15405">MQNMQQIMDFFVENDLFARHCGVELIALQSGHAKAKMEVKPFHMNGAGTVQGGAIFTLADFTFAAAVNSRGRLSMAINTSLTFLKPTLGGTLYAEAEELSISHKLGYYQINITDQEQQLVASFQGTAYRKQKPVLTDKIA</sequence>
<dbReference type="InterPro" id="IPR052723">
    <property type="entry name" value="Acyl-CoA_thioesterase_PaaI"/>
</dbReference>
<dbReference type="Gene3D" id="3.10.129.10">
    <property type="entry name" value="Hotdog Thioesterase"/>
    <property type="match status" value="1"/>
</dbReference>
<keyword evidence="1" id="KW-0378">Hydrolase</keyword>